<name>A0A2T0LPP9_9PSEU</name>
<reference evidence="2 3" key="1">
    <citation type="submission" date="2018-03" db="EMBL/GenBank/DDBJ databases">
        <title>Genomic Encyclopedia of Type Strains, Phase III (KMG-III): the genomes of soil and plant-associated and newly described type strains.</title>
        <authorList>
            <person name="Whitman W."/>
        </authorList>
    </citation>
    <scope>NUCLEOTIDE SEQUENCE [LARGE SCALE GENOMIC DNA]</scope>
    <source>
        <strain evidence="2 3">CGMCC 4.7125</strain>
    </source>
</reference>
<dbReference type="OrthoDB" id="9808719at2"/>
<gene>
    <name evidence="2" type="ORF">B0I33_110235</name>
</gene>
<dbReference type="Pfam" id="PF12680">
    <property type="entry name" value="SnoaL_2"/>
    <property type="match status" value="1"/>
</dbReference>
<dbReference type="AlphaFoldDB" id="A0A2T0LPP9"/>
<feature type="domain" description="SnoaL-like" evidence="1">
    <location>
        <begin position="8"/>
        <end position="96"/>
    </location>
</feature>
<dbReference type="Proteomes" id="UP000238362">
    <property type="component" value="Unassembled WGS sequence"/>
</dbReference>
<keyword evidence="3" id="KW-1185">Reference proteome</keyword>
<evidence type="ECO:0000313" key="2">
    <source>
        <dbReference type="EMBL" id="PRX45136.1"/>
    </source>
</evidence>
<dbReference type="Gene3D" id="3.10.450.50">
    <property type="match status" value="1"/>
</dbReference>
<evidence type="ECO:0000313" key="3">
    <source>
        <dbReference type="Proteomes" id="UP000238362"/>
    </source>
</evidence>
<dbReference type="SUPFAM" id="SSF54427">
    <property type="entry name" value="NTF2-like"/>
    <property type="match status" value="1"/>
</dbReference>
<protein>
    <submittedName>
        <fullName evidence="2">SnoaL-like protein</fullName>
    </submittedName>
</protein>
<accession>A0A2T0LPP9</accession>
<comment type="caution">
    <text evidence="2">The sequence shown here is derived from an EMBL/GenBank/DDBJ whole genome shotgun (WGS) entry which is preliminary data.</text>
</comment>
<dbReference type="EMBL" id="PVNH01000010">
    <property type="protein sequence ID" value="PRX45136.1"/>
    <property type="molecule type" value="Genomic_DNA"/>
</dbReference>
<dbReference type="RefSeq" id="WP_106181068.1">
    <property type="nucleotide sequence ID" value="NZ_PVNH01000010.1"/>
</dbReference>
<organism evidence="2 3">
    <name type="scientific">Prauserella shujinwangii</name>
    <dbReference type="NCBI Taxonomy" id="1453103"/>
    <lineage>
        <taxon>Bacteria</taxon>
        <taxon>Bacillati</taxon>
        <taxon>Actinomycetota</taxon>
        <taxon>Actinomycetes</taxon>
        <taxon>Pseudonocardiales</taxon>
        <taxon>Pseudonocardiaceae</taxon>
        <taxon>Prauserella</taxon>
    </lineage>
</organism>
<dbReference type="InterPro" id="IPR032710">
    <property type="entry name" value="NTF2-like_dom_sf"/>
</dbReference>
<sequence length="121" mass="13506">MTDHQHLAERYVDVWNTTDARRRRDLVERLFAPDATYTDPLGAVRGWDGIDEFIAGAQRQFAGMSFRLGGPVDGHHDTARFTWLLGADGTEEPVVIGFDVIVTEGSDRIGRVYGFLDKVPA</sequence>
<dbReference type="InterPro" id="IPR037401">
    <property type="entry name" value="SnoaL-like"/>
</dbReference>
<evidence type="ECO:0000259" key="1">
    <source>
        <dbReference type="Pfam" id="PF12680"/>
    </source>
</evidence>
<proteinExistence type="predicted"/>